<evidence type="ECO:0000256" key="6">
    <source>
        <dbReference type="ARBA" id="ARBA00023136"/>
    </source>
</evidence>
<keyword evidence="6 7" id="KW-0472">Membrane</keyword>
<feature type="transmembrane region" description="Helical" evidence="7">
    <location>
        <begin position="42"/>
        <end position="64"/>
    </location>
</feature>
<dbReference type="PANTHER" id="PTHR30413">
    <property type="entry name" value="INNER MEMBRANE TRANSPORT PERMEASE"/>
    <property type="match status" value="1"/>
</dbReference>
<protein>
    <recommendedName>
        <fullName evidence="8">ABC-2 type transporter transmembrane domain-containing protein</fullName>
    </recommendedName>
</protein>
<dbReference type="AlphaFoldDB" id="X1MV82"/>
<evidence type="ECO:0000256" key="3">
    <source>
        <dbReference type="ARBA" id="ARBA00022475"/>
    </source>
</evidence>
<evidence type="ECO:0000256" key="1">
    <source>
        <dbReference type="ARBA" id="ARBA00004429"/>
    </source>
</evidence>
<evidence type="ECO:0000256" key="5">
    <source>
        <dbReference type="ARBA" id="ARBA00022989"/>
    </source>
</evidence>
<dbReference type="GO" id="GO:0005886">
    <property type="term" value="C:plasma membrane"/>
    <property type="evidence" value="ECO:0007669"/>
    <property type="project" value="UniProtKB-SubCell"/>
</dbReference>
<organism evidence="9">
    <name type="scientific">marine sediment metagenome</name>
    <dbReference type="NCBI Taxonomy" id="412755"/>
    <lineage>
        <taxon>unclassified sequences</taxon>
        <taxon>metagenomes</taxon>
        <taxon>ecological metagenomes</taxon>
    </lineage>
</organism>
<evidence type="ECO:0000256" key="4">
    <source>
        <dbReference type="ARBA" id="ARBA00022692"/>
    </source>
</evidence>
<proteinExistence type="predicted"/>
<dbReference type="GO" id="GO:0015920">
    <property type="term" value="P:lipopolysaccharide transport"/>
    <property type="evidence" value="ECO:0007669"/>
    <property type="project" value="TreeGrafter"/>
</dbReference>
<feature type="transmembrane region" description="Helical" evidence="7">
    <location>
        <begin position="116"/>
        <end position="144"/>
    </location>
</feature>
<evidence type="ECO:0000259" key="8">
    <source>
        <dbReference type="Pfam" id="PF01061"/>
    </source>
</evidence>
<evidence type="ECO:0000256" key="7">
    <source>
        <dbReference type="SAM" id="Phobius"/>
    </source>
</evidence>
<gene>
    <name evidence="9" type="ORF">S06H3_19957</name>
</gene>
<reference evidence="9" key="1">
    <citation type="journal article" date="2014" name="Front. Microbiol.">
        <title>High frequency of phylogenetically diverse reductive dehalogenase-homologous genes in deep subseafloor sedimentary metagenomes.</title>
        <authorList>
            <person name="Kawai M."/>
            <person name="Futagami T."/>
            <person name="Toyoda A."/>
            <person name="Takaki Y."/>
            <person name="Nishi S."/>
            <person name="Hori S."/>
            <person name="Arai W."/>
            <person name="Tsubouchi T."/>
            <person name="Morono Y."/>
            <person name="Uchiyama I."/>
            <person name="Ito T."/>
            <person name="Fujiyama A."/>
            <person name="Inagaki F."/>
            <person name="Takami H."/>
        </authorList>
    </citation>
    <scope>NUCLEOTIDE SEQUENCE</scope>
    <source>
        <strain evidence="9">Expedition CK06-06</strain>
    </source>
</reference>
<feature type="transmembrane region" description="Helical" evidence="7">
    <location>
        <begin position="76"/>
        <end position="95"/>
    </location>
</feature>
<accession>X1MV82</accession>
<dbReference type="GO" id="GO:0140359">
    <property type="term" value="F:ABC-type transporter activity"/>
    <property type="evidence" value="ECO:0007669"/>
    <property type="project" value="InterPro"/>
</dbReference>
<keyword evidence="2" id="KW-0813">Transport</keyword>
<dbReference type="PANTHER" id="PTHR30413:SF8">
    <property type="entry name" value="TRANSPORT PERMEASE PROTEIN"/>
    <property type="match status" value="1"/>
</dbReference>
<keyword evidence="3" id="KW-1003">Cell membrane</keyword>
<feature type="domain" description="ABC-2 type transporter transmembrane" evidence="8">
    <location>
        <begin position="25"/>
        <end position="150"/>
    </location>
</feature>
<dbReference type="Pfam" id="PF01061">
    <property type="entry name" value="ABC2_membrane"/>
    <property type="match status" value="1"/>
</dbReference>
<name>X1MV82_9ZZZZ</name>
<keyword evidence="5 7" id="KW-1133">Transmembrane helix</keyword>
<dbReference type="EMBL" id="BARV01010278">
    <property type="protein sequence ID" value="GAI10289.1"/>
    <property type="molecule type" value="Genomic_DNA"/>
</dbReference>
<comment type="subcellular location">
    <subcellularLocation>
        <location evidence="1">Cell inner membrane</location>
        <topology evidence="1">Multi-pass membrane protein</topology>
    </subcellularLocation>
</comment>
<comment type="caution">
    <text evidence="9">The sequence shown here is derived from an EMBL/GenBank/DDBJ whole genome shotgun (WGS) entry which is preliminary data.</text>
</comment>
<evidence type="ECO:0000256" key="2">
    <source>
        <dbReference type="ARBA" id="ARBA00022448"/>
    </source>
</evidence>
<keyword evidence="4 7" id="KW-0812">Transmembrane</keyword>
<evidence type="ECO:0000313" key="9">
    <source>
        <dbReference type="EMBL" id="GAI10289.1"/>
    </source>
</evidence>
<dbReference type="InterPro" id="IPR013525">
    <property type="entry name" value="ABC2_TM"/>
</dbReference>
<sequence>MKIVIKPKKGLANLDFKELWSYRELFYYLAWKDIKLRYKQTFFGITWAVLQPFITMVVFTVVFGRLANMPSDNIPYPIFVYTGLLIWNIFSNSLINSSQSLIRNVNIITKVYVPRIIVPAASVIVTLIDFLFASLILGGIMFYYNFMPHWDQ</sequence>